<dbReference type="SUPFAM" id="SSF111369">
    <property type="entry name" value="HlyD-like secretion proteins"/>
    <property type="match status" value="1"/>
</dbReference>
<accession>A0A3G6J7H1</accession>
<dbReference type="RefSeq" id="WP_123928693.1">
    <property type="nucleotide sequence ID" value="NZ_CP033896.1"/>
</dbReference>
<feature type="signal peptide" evidence="5">
    <location>
        <begin position="1"/>
        <end position="26"/>
    </location>
</feature>
<dbReference type="InterPro" id="IPR058636">
    <property type="entry name" value="Beta-barrel_YknX"/>
</dbReference>
<feature type="compositionally biased region" description="Polar residues" evidence="4">
    <location>
        <begin position="592"/>
        <end position="611"/>
    </location>
</feature>
<feature type="coiled-coil region" evidence="3">
    <location>
        <begin position="341"/>
        <end position="375"/>
    </location>
</feature>
<dbReference type="KEGG" id="ccho:CCHOA_07720"/>
<keyword evidence="2 3" id="KW-0175">Coiled coil</keyword>
<feature type="coiled-coil region" evidence="3">
    <location>
        <begin position="119"/>
        <end position="171"/>
    </location>
</feature>
<keyword evidence="5" id="KW-0732">Signal</keyword>
<evidence type="ECO:0000256" key="1">
    <source>
        <dbReference type="ARBA" id="ARBA00004196"/>
    </source>
</evidence>
<dbReference type="OrthoDB" id="3268957at2"/>
<feature type="chain" id="PRO_5038687463" evidence="5">
    <location>
        <begin position="27"/>
        <end position="611"/>
    </location>
</feature>
<name>A0A3G6J7H1_9CORY</name>
<evidence type="ECO:0000313" key="8">
    <source>
        <dbReference type="EMBL" id="AZA13936.1"/>
    </source>
</evidence>
<feature type="domain" description="Multidrug resistance protein MdtA-like C-terminal permuted SH3" evidence="6">
    <location>
        <begin position="517"/>
        <end position="569"/>
    </location>
</feature>
<dbReference type="Gene3D" id="2.40.50.100">
    <property type="match status" value="1"/>
</dbReference>
<comment type="subcellular location">
    <subcellularLocation>
        <location evidence="1">Cell envelope</location>
    </subcellularLocation>
</comment>
<evidence type="ECO:0000256" key="2">
    <source>
        <dbReference type="ARBA" id="ARBA00023054"/>
    </source>
</evidence>
<dbReference type="PANTHER" id="PTHR32347:SF14">
    <property type="entry name" value="EFFLUX SYSTEM COMPONENT YKNX-RELATED"/>
    <property type="match status" value="1"/>
</dbReference>
<feature type="domain" description="YknX-like beta-barrel" evidence="7">
    <location>
        <begin position="419"/>
        <end position="507"/>
    </location>
</feature>
<reference evidence="8 9" key="1">
    <citation type="submission" date="2018-11" db="EMBL/GenBank/DDBJ databases">
        <authorList>
            <person name="Kleinhagauer T."/>
            <person name="Glaeser S.P."/>
            <person name="Spergser J."/>
            <person name="Ruckert C."/>
            <person name="Kaempfer P."/>
            <person name="Busse H.-J."/>
        </authorList>
    </citation>
    <scope>NUCLEOTIDE SEQUENCE [LARGE SCALE GENOMIC DNA]</scope>
    <source>
        <strain evidence="8 9">200CH</strain>
    </source>
</reference>
<dbReference type="EMBL" id="CP033896">
    <property type="protein sequence ID" value="AZA13936.1"/>
    <property type="molecule type" value="Genomic_DNA"/>
</dbReference>
<dbReference type="AlphaFoldDB" id="A0A3G6J7H1"/>
<feature type="region of interest" description="Disordered" evidence="4">
    <location>
        <begin position="585"/>
        <end position="611"/>
    </location>
</feature>
<dbReference type="Pfam" id="PF25967">
    <property type="entry name" value="RND-MFP_C"/>
    <property type="match status" value="1"/>
</dbReference>
<dbReference type="PANTHER" id="PTHR32347">
    <property type="entry name" value="EFFLUX SYSTEM COMPONENT YKNX-RELATED"/>
    <property type="match status" value="1"/>
</dbReference>
<dbReference type="GO" id="GO:0030313">
    <property type="term" value="C:cell envelope"/>
    <property type="evidence" value="ECO:0007669"/>
    <property type="project" value="UniProtKB-SubCell"/>
</dbReference>
<protein>
    <submittedName>
        <fullName evidence="8">Macrolide export protein MacA</fullName>
    </submittedName>
</protein>
<dbReference type="Pfam" id="PF25990">
    <property type="entry name" value="Beta-barrel_YknX"/>
    <property type="match status" value="1"/>
</dbReference>
<keyword evidence="9" id="KW-1185">Reference proteome</keyword>
<dbReference type="InterPro" id="IPR050465">
    <property type="entry name" value="UPF0194_transport"/>
</dbReference>
<dbReference type="InterPro" id="IPR058627">
    <property type="entry name" value="MdtA-like_C"/>
</dbReference>
<dbReference type="Gene3D" id="2.40.30.170">
    <property type="match status" value="1"/>
</dbReference>
<evidence type="ECO:0000259" key="6">
    <source>
        <dbReference type="Pfam" id="PF25967"/>
    </source>
</evidence>
<dbReference type="PROSITE" id="PS51257">
    <property type="entry name" value="PROKAR_LIPOPROTEIN"/>
    <property type="match status" value="1"/>
</dbReference>
<evidence type="ECO:0000313" key="9">
    <source>
        <dbReference type="Proteomes" id="UP000269019"/>
    </source>
</evidence>
<dbReference type="Gene3D" id="2.40.420.20">
    <property type="match status" value="1"/>
</dbReference>
<organism evidence="8 9">
    <name type="scientific">Corynebacterium choanae</name>
    <dbReference type="NCBI Taxonomy" id="1862358"/>
    <lineage>
        <taxon>Bacteria</taxon>
        <taxon>Bacillati</taxon>
        <taxon>Actinomycetota</taxon>
        <taxon>Actinomycetes</taxon>
        <taxon>Mycobacteriales</taxon>
        <taxon>Corynebacteriaceae</taxon>
        <taxon>Corynebacterium</taxon>
    </lineage>
</organism>
<evidence type="ECO:0000256" key="4">
    <source>
        <dbReference type="SAM" id="MobiDB-lite"/>
    </source>
</evidence>
<evidence type="ECO:0000256" key="3">
    <source>
        <dbReference type="SAM" id="Coils"/>
    </source>
</evidence>
<sequence precursor="true">MNDAQTRTIRLSRLAIALVASGALLAGCMGGSGDDPDPATAAAAYSVVTTGEVASTIQVTGSITPIRQVALASNLTSAVESLNAKVGQRVSAGELLATMDTTALQRDYDDQVANGARSVVDAQSAVEQAQQQLNDKQQLLNNNLDPQLNGAEQALREADRAYADAQRAYEQRLQRKASGLNADIRSQNLALAQARSQLLSAALNAVRAGLDSTTSALRGVDRSAEIAETQAELAKLQVQLQQADEQEKPAIAAKISAAEAKLDAYANEYPLGIDQAQANAHIGSAEAVNSLNQAVLALNDQQAAVQRTLIDTDRELADLQRAAAQKFDAKKDAAVALETTKMQLQQQINSDQQAIRSAERAKQAAELQARQSTSKLEQQLSDNEVRAPFNGVITSVAAKAGAPVSGPLMTVADDSTLLIRSNVREADLASIHLGDTVQFTSRATGEQRFTGEVSFISPVANAVVTSGKDGGSVTADTSNQSPEFAVEITVTGNRDGLKIGGSVKAEITTESVKGVKTVPRDALVEDGDMSYVLVVNDEGTVEKREVTVGKTSVTDAEITGGDLQAGDVVLNRAISNLAKVGETVDVPDSVRKQQQGDASPATTSSTEANKS</sequence>
<gene>
    <name evidence="8" type="primary">macA</name>
    <name evidence="8" type="ORF">CCHOA_07720</name>
</gene>
<evidence type="ECO:0000259" key="7">
    <source>
        <dbReference type="Pfam" id="PF25990"/>
    </source>
</evidence>
<evidence type="ECO:0000256" key="5">
    <source>
        <dbReference type="SAM" id="SignalP"/>
    </source>
</evidence>
<dbReference type="Proteomes" id="UP000269019">
    <property type="component" value="Chromosome"/>
</dbReference>
<proteinExistence type="predicted"/>